<accession>A0A8S5V163</accession>
<organism evidence="3">
    <name type="scientific">Siphoviridae sp. ct3r22</name>
    <dbReference type="NCBI Taxonomy" id="2825325"/>
    <lineage>
        <taxon>Viruses</taxon>
        <taxon>Duplodnaviria</taxon>
        <taxon>Heunggongvirae</taxon>
        <taxon>Uroviricota</taxon>
        <taxon>Caudoviricetes</taxon>
    </lineage>
</organism>
<dbReference type="PANTHER" id="PTHR16222:SF24">
    <property type="entry name" value="ADP-RIBOSYLHYDROLASE ARH3"/>
    <property type="match status" value="1"/>
</dbReference>
<evidence type="ECO:0000256" key="1">
    <source>
        <dbReference type="ARBA" id="ARBA00010702"/>
    </source>
</evidence>
<dbReference type="InterPro" id="IPR005502">
    <property type="entry name" value="Ribosyl_crysJ1"/>
</dbReference>
<sequence length="294" mass="33938">MKKEKRQLMKWLTLRLEILRNLSIMREKIKNSIRAYIIGDTLGVPFEFKKEGSFYCNDFSSGGFHNQIEGTWSDDTSVLLCLIDALSNEGKTALWKFKQFQKNLYLWYNDVGFNAGSYCFDIGGQTCQSIMQRGCKESDRMGNGALFYSLPIAIATLNDSDDYTRRIFKMFCSYTHNNDNCFKFGSDFCCVLKKLLRDLPTENLEVNDYQNAGDVINTYNLVIDNYLAQENKNSTLFEDLCCIVNLGEDTDTNAAIFGAIMGTRKKVLEKDWIRVRRYKEIDEVIDKFLDSVIK</sequence>
<dbReference type="PANTHER" id="PTHR16222">
    <property type="entry name" value="ADP-RIBOSYLGLYCOHYDROLASE"/>
    <property type="match status" value="1"/>
</dbReference>
<dbReference type="GO" id="GO:0016787">
    <property type="term" value="F:hydrolase activity"/>
    <property type="evidence" value="ECO:0007669"/>
    <property type="project" value="UniProtKB-KW"/>
</dbReference>
<dbReference type="SUPFAM" id="SSF101478">
    <property type="entry name" value="ADP-ribosylglycohydrolase"/>
    <property type="match status" value="1"/>
</dbReference>
<dbReference type="Pfam" id="PF03747">
    <property type="entry name" value="ADP_ribosyl_GH"/>
    <property type="match status" value="2"/>
</dbReference>
<keyword evidence="2" id="KW-0378">Hydrolase</keyword>
<reference evidence="3" key="1">
    <citation type="journal article" date="2021" name="Proc. Natl. Acad. Sci. U.S.A.">
        <title>A Catalog of Tens of Thousands of Viruses from Human Metagenomes Reveals Hidden Associations with Chronic Diseases.</title>
        <authorList>
            <person name="Tisza M.J."/>
            <person name="Buck C.B."/>
        </authorList>
    </citation>
    <scope>NUCLEOTIDE SEQUENCE</scope>
    <source>
        <strain evidence="3">Ct3r22</strain>
    </source>
</reference>
<dbReference type="InterPro" id="IPR050792">
    <property type="entry name" value="ADP-ribosylglycohydrolase"/>
</dbReference>
<comment type="similarity">
    <text evidence="1">Belongs to the ADP-ribosylglycohydrolase family.</text>
</comment>
<evidence type="ECO:0000256" key="2">
    <source>
        <dbReference type="ARBA" id="ARBA00022801"/>
    </source>
</evidence>
<proteinExistence type="inferred from homology"/>
<dbReference type="Gene3D" id="1.10.4080.10">
    <property type="entry name" value="ADP-ribosylation/Crystallin J1"/>
    <property type="match status" value="1"/>
</dbReference>
<protein>
    <submittedName>
        <fullName evidence="3">ADP-ribosylglycohydrolase</fullName>
    </submittedName>
</protein>
<dbReference type="InterPro" id="IPR036705">
    <property type="entry name" value="Ribosyl_crysJ1_sf"/>
</dbReference>
<name>A0A8S5V163_9CAUD</name>
<evidence type="ECO:0000313" key="3">
    <source>
        <dbReference type="EMBL" id="DAG00347.1"/>
    </source>
</evidence>
<dbReference type="EMBL" id="BK016180">
    <property type="protein sequence ID" value="DAG00347.1"/>
    <property type="molecule type" value="Genomic_DNA"/>
</dbReference>